<dbReference type="PANTHER" id="PTHR33332">
    <property type="entry name" value="REVERSE TRANSCRIPTASE DOMAIN-CONTAINING PROTEIN"/>
    <property type="match status" value="1"/>
</dbReference>
<evidence type="ECO:0000313" key="1">
    <source>
        <dbReference type="EMBL" id="KAJ7407267.1"/>
    </source>
</evidence>
<sequence>MTDTKLCGAVNTLEGRDATQRDLDRLERWANANLIKFNQAKCKVLHWHRGNSRYLYRLGRKVVENSPVDKDLGVTVDEKLSVSQQCMVSPESKENRVLGCIQRSMASRLKDGILPLYSALVTPHLEY</sequence>
<keyword evidence="2" id="KW-1185">Reference proteome</keyword>
<protein>
    <submittedName>
        <fullName evidence="1">Rna-directed dna polymerase from mobile element jockey-like</fullName>
    </submittedName>
</protein>
<reference evidence="1" key="1">
    <citation type="submission" date="2019-10" db="EMBL/GenBank/DDBJ databases">
        <authorList>
            <person name="Soares A.E.R."/>
            <person name="Aleixo A."/>
            <person name="Schneider P."/>
            <person name="Miyaki C.Y."/>
            <person name="Schneider M.P."/>
            <person name="Mello C."/>
            <person name="Vasconcelos A.T.R."/>
        </authorList>
    </citation>
    <scope>NUCLEOTIDE SEQUENCE</scope>
    <source>
        <tissue evidence="1">Muscle</tissue>
    </source>
</reference>
<comment type="caution">
    <text evidence="1">The sequence shown here is derived from an EMBL/GenBank/DDBJ whole genome shotgun (WGS) entry which is preliminary data.</text>
</comment>
<dbReference type="Proteomes" id="UP001145742">
    <property type="component" value="Unassembled WGS sequence"/>
</dbReference>
<accession>A0ABQ9CW16</accession>
<dbReference type="PRINTS" id="PR01345">
    <property type="entry name" value="CERVTRCPTASE"/>
</dbReference>
<name>A0ABQ9CW16_9PASS</name>
<organism evidence="1 2">
    <name type="scientific">Willisornis vidua</name>
    <name type="common">Xingu scale-backed antbird</name>
    <dbReference type="NCBI Taxonomy" id="1566151"/>
    <lineage>
        <taxon>Eukaryota</taxon>
        <taxon>Metazoa</taxon>
        <taxon>Chordata</taxon>
        <taxon>Craniata</taxon>
        <taxon>Vertebrata</taxon>
        <taxon>Euteleostomi</taxon>
        <taxon>Archelosauria</taxon>
        <taxon>Archosauria</taxon>
        <taxon>Dinosauria</taxon>
        <taxon>Saurischia</taxon>
        <taxon>Theropoda</taxon>
        <taxon>Coelurosauria</taxon>
        <taxon>Aves</taxon>
        <taxon>Neognathae</taxon>
        <taxon>Neoaves</taxon>
        <taxon>Telluraves</taxon>
        <taxon>Australaves</taxon>
        <taxon>Passeriformes</taxon>
        <taxon>Thamnophilidae</taxon>
        <taxon>Willisornis</taxon>
    </lineage>
</organism>
<evidence type="ECO:0000313" key="2">
    <source>
        <dbReference type="Proteomes" id="UP001145742"/>
    </source>
</evidence>
<gene>
    <name evidence="1" type="ORF">WISP_127746</name>
</gene>
<dbReference type="EMBL" id="WHWB01034616">
    <property type="protein sequence ID" value="KAJ7407267.1"/>
    <property type="molecule type" value="Genomic_DNA"/>
</dbReference>
<proteinExistence type="predicted"/>